<name>A0A0D6LPY8_9BILA</name>
<protein>
    <submittedName>
        <fullName evidence="1">Uncharacterized protein</fullName>
    </submittedName>
</protein>
<organism evidence="1 2">
    <name type="scientific">Ancylostoma ceylanicum</name>
    <dbReference type="NCBI Taxonomy" id="53326"/>
    <lineage>
        <taxon>Eukaryota</taxon>
        <taxon>Metazoa</taxon>
        <taxon>Ecdysozoa</taxon>
        <taxon>Nematoda</taxon>
        <taxon>Chromadorea</taxon>
        <taxon>Rhabditida</taxon>
        <taxon>Rhabditina</taxon>
        <taxon>Rhabditomorpha</taxon>
        <taxon>Strongyloidea</taxon>
        <taxon>Ancylostomatidae</taxon>
        <taxon>Ancylostomatinae</taxon>
        <taxon>Ancylostoma</taxon>
    </lineage>
</organism>
<dbReference type="EMBL" id="KE124956">
    <property type="protein sequence ID" value="EPB74115.1"/>
    <property type="molecule type" value="Genomic_DNA"/>
</dbReference>
<evidence type="ECO:0000313" key="2">
    <source>
        <dbReference type="Proteomes" id="UP000054495"/>
    </source>
</evidence>
<accession>A0A0D6LPY8</accession>
<proteinExistence type="predicted"/>
<reference evidence="1 2" key="1">
    <citation type="submission" date="2013-05" db="EMBL/GenBank/DDBJ databases">
        <title>Draft genome of the parasitic nematode Anyclostoma ceylanicum.</title>
        <authorList>
            <person name="Mitreva M."/>
        </authorList>
    </citation>
    <scope>NUCLEOTIDE SEQUENCE [LARGE SCALE GENOMIC DNA]</scope>
</reference>
<evidence type="ECO:0000313" key="1">
    <source>
        <dbReference type="EMBL" id="EPB74115.1"/>
    </source>
</evidence>
<dbReference type="AlphaFoldDB" id="A0A0D6LPY8"/>
<dbReference type="Proteomes" id="UP000054495">
    <property type="component" value="Unassembled WGS sequence"/>
</dbReference>
<sequence>MSGRDLFTFNADACVDDEDAEDVEFEKEEVDPDEKVFEIDNDFFKFEGMDDDLDDETAAAGAAPTTADGLSQGIAFATFSSLGNIMANTWKVCLGVAAVAINEELFDVDEELEGLTSDEDEPTASGAVS</sequence>
<keyword evidence="2" id="KW-1185">Reference proteome</keyword>
<gene>
    <name evidence="1" type="ORF">ANCCEY_06786</name>
</gene>